<evidence type="ECO:0000256" key="5">
    <source>
        <dbReference type="ARBA" id="ARBA00022729"/>
    </source>
</evidence>
<protein>
    <submittedName>
        <fullName evidence="12">Efflux transporter outer membrane subunit</fullName>
    </submittedName>
</protein>
<evidence type="ECO:0000256" key="8">
    <source>
        <dbReference type="ARBA" id="ARBA00023288"/>
    </source>
</evidence>
<keyword evidence="8 9" id="KW-0449">Lipoprotein</keyword>
<evidence type="ECO:0000256" key="9">
    <source>
        <dbReference type="RuleBase" id="RU362097"/>
    </source>
</evidence>
<feature type="compositionally biased region" description="Basic residues" evidence="11">
    <location>
        <begin position="1"/>
        <end position="11"/>
    </location>
</feature>
<comment type="similarity">
    <text evidence="2 9">Belongs to the outer membrane factor (OMF) (TC 1.B.17) family.</text>
</comment>
<organism evidence="12 13">
    <name type="scientific">Parasulfuritortus cantonensis</name>
    <dbReference type="NCBI Taxonomy" id="2528202"/>
    <lineage>
        <taxon>Bacteria</taxon>
        <taxon>Pseudomonadati</taxon>
        <taxon>Pseudomonadota</taxon>
        <taxon>Betaproteobacteria</taxon>
        <taxon>Nitrosomonadales</taxon>
        <taxon>Thiobacillaceae</taxon>
        <taxon>Parasulfuritortus</taxon>
    </lineage>
</organism>
<feature type="coiled-coil region" evidence="10">
    <location>
        <begin position="424"/>
        <end position="480"/>
    </location>
</feature>
<evidence type="ECO:0000256" key="4">
    <source>
        <dbReference type="ARBA" id="ARBA00022692"/>
    </source>
</evidence>
<evidence type="ECO:0000256" key="3">
    <source>
        <dbReference type="ARBA" id="ARBA00022452"/>
    </source>
</evidence>
<keyword evidence="6 9" id="KW-0472">Membrane</keyword>
<dbReference type="EMBL" id="SJZB01000018">
    <property type="protein sequence ID" value="TCJ16363.1"/>
    <property type="molecule type" value="Genomic_DNA"/>
</dbReference>
<evidence type="ECO:0000256" key="1">
    <source>
        <dbReference type="ARBA" id="ARBA00004370"/>
    </source>
</evidence>
<proteinExistence type="inferred from homology"/>
<dbReference type="InterPro" id="IPR010131">
    <property type="entry name" value="MdtP/NodT-like"/>
</dbReference>
<name>A0A4R1BGN8_9PROT</name>
<evidence type="ECO:0000256" key="6">
    <source>
        <dbReference type="ARBA" id="ARBA00023136"/>
    </source>
</evidence>
<dbReference type="Proteomes" id="UP000295443">
    <property type="component" value="Unassembled WGS sequence"/>
</dbReference>
<gene>
    <name evidence="12" type="ORF">EZJ19_05555</name>
</gene>
<dbReference type="PANTHER" id="PTHR30203:SF20">
    <property type="entry name" value="MULTIDRUG RESISTANCE OUTER MEMBRANE PROTEIN MDTP-RELATED"/>
    <property type="match status" value="1"/>
</dbReference>
<keyword evidence="4 9" id="KW-0812">Transmembrane</keyword>
<evidence type="ECO:0000313" key="12">
    <source>
        <dbReference type="EMBL" id="TCJ16363.1"/>
    </source>
</evidence>
<dbReference type="NCBIfam" id="TIGR01845">
    <property type="entry name" value="outer_NodT"/>
    <property type="match status" value="1"/>
</dbReference>
<evidence type="ECO:0000313" key="13">
    <source>
        <dbReference type="Proteomes" id="UP000295443"/>
    </source>
</evidence>
<dbReference type="Gene3D" id="1.20.1600.10">
    <property type="entry name" value="Outer membrane efflux proteins (OEP)"/>
    <property type="match status" value="1"/>
</dbReference>
<evidence type="ECO:0000256" key="11">
    <source>
        <dbReference type="SAM" id="MobiDB-lite"/>
    </source>
</evidence>
<keyword evidence="10" id="KW-0175">Coiled coil</keyword>
<evidence type="ECO:0000256" key="2">
    <source>
        <dbReference type="ARBA" id="ARBA00007613"/>
    </source>
</evidence>
<dbReference type="GO" id="GO:0005886">
    <property type="term" value="C:plasma membrane"/>
    <property type="evidence" value="ECO:0007669"/>
    <property type="project" value="UniProtKB-SubCell"/>
</dbReference>
<comment type="subcellular location">
    <subcellularLocation>
        <location evidence="9">Cell membrane</location>
        <topology evidence="9">Lipid-anchor</topology>
    </subcellularLocation>
    <subcellularLocation>
        <location evidence="1">Membrane</location>
    </subcellularLocation>
</comment>
<feature type="region of interest" description="Disordered" evidence="11">
    <location>
        <begin position="1"/>
        <end position="25"/>
    </location>
</feature>
<reference evidence="12 13" key="1">
    <citation type="submission" date="2019-03" db="EMBL/GenBank/DDBJ databases">
        <title>Genome sequence of Thiobacillaceae bacterium LSR1, a sulfur-oxidizing bacterium isolated from freshwater sediment.</title>
        <authorList>
            <person name="Li S."/>
        </authorList>
    </citation>
    <scope>NUCLEOTIDE SEQUENCE [LARGE SCALE GENOMIC DNA]</scope>
    <source>
        <strain evidence="12 13">LSR1</strain>
    </source>
</reference>
<keyword evidence="5" id="KW-0732">Signal</keyword>
<dbReference type="Pfam" id="PF02321">
    <property type="entry name" value="OEP"/>
    <property type="match status" value="2"/>
</dbReference>
<dbReference type="InterPro" id="IPR003423">
    <property type="entry name" value="OMP_efflux"/>
</dbReference>
<keyword evidence="13" id="KW-1185">Reference proteome</keyword>
<dbReference type="SUPFAM" id="SSF56954">
    <property type="entry name" value="Outer membrane efflux proteins (OEP)"/>
    <property type="match status" value="1"/>
</dbReference>
<dbReference type="OrthoDB" id="9770517at2"/>
<keyword evidence="7 9" id="KW-0564">Palmitate</keyword>
<dbReference type="GO" id="GO:0015562">
    <property type="term" value="F:efflux transmembrane transporter activity"/>
    <property type="evidence" value="ECO:0007669"/>
    <property type="project" value="InterPro"/>
</dbReference>
<accession>A0A4R1BGN8</accession>
<feature type="compositionally biased region" description="Low complexity" evidence="11">
    <location>
        <begin position="12"/>
        <end position="25"/>
    </location>
</feature>
<keyword evidence="3 9" id="KW-1134">Transmembrane beta strand</keyword>
<dbReference type="AlphaFoldDB" id="A0A4R1BGN8"/>
<evidence type="ECO:0000256" key="10">
    <source>
        <dbReference type="SAM" id="Coils"/>
    </source>
</evidence>
<dbReference type="PANTHER" id="PTHR30203">
    <property type="entry name" value="OUTER MEMBRANE CATION EFFLUX PROTEIN"/>
    <property type="match status" value="1"/>
</dbReference>
<comment type="caution">
    <text evidence="12">The sequence shown here is derived from an EMBL/GenBank/DDBJ whole genome shotgun (WGS) entry which is preliminary data.</text>
</comment>
<sequence length="503" mass="53316">MGRLQRRRGGRVRPPAAQAAVRPAPARGDAVRRLAAGTLLVGLAACAPLPADLPARPALSTPSADATLANLAAPLPHTAADARPAPWWRAFGAPELDRLIDTALRDQPDLAAAQARLAAAGQAERLAALDAGAHYATDVSLSRQRLSENGLYPPPIGGSTYTETQISQGVAYNLDWWGRNRALLRAAGNERRAAGSELAAARLSVAAAVADTYFGLADVDTRLRLARDLEACHVRERDLLQARHDLGLDAALPLIDARRKLDYDADLVHRLDYLGHAWRYRLSALLGSDPDHAGALPIPHANPAPPALPASLPVAWLARRPDVAALRSRVEAAAEQSTAAKAEFYPNLDLRLMVGLDTLELGKLLRAGSLTAAAGPALHLPIFNTATLRARLGLREADYAGAVAAYNHAVQEAARQGADAYALIASLERRAAAQDQAMQEAVRTRTLVGQRRDAGLAGPLDALEADAAVLGERLNDSEIQAARLRARVALYQALGGDLEDATP</sequence>
<evidence type="ECO:0000256" key="7">
    <source>
        <dbReference type="ARBA" id="ARBA00023139"/>
    </source>
</evidence>
<dbReference type="Gene3D" id="2.20.200.10">
    <property type="entry name" value="Outer membrane efflux proteins (OEP)"/>
    <property type="match status" value="1"/>
</dbReference>